<feature type="region of interest" description="Disordered" evidence="1">
    <location>
        <begin position="1"/>
        <end position="119"/>
    </location>
</feature>
<proteinExistence type="predicted"/>
<evidence type="ECO:0000313" key="3">
    <source>
        <dbReference type="Proteomes" id="UP000486351"/>
    </source>
</evidence>
<dbReference type="Proteomes" id="UP000486351">
    <property type="component" value="Unassembled WGS sequence"/>
</dbReference>
<evidence type="ECO:0000256" key="1">
    <source>
        <dbReference type="SAM" id="MobiDB-lite"/>
    </source>
</evidence>
<accession>A0A6G0Q3T3</accession>
<reference evidence="2 3" key="1">
    <citation type="submission" date="2018-09" db="EMBL/GenBank/DDBJ databases">
        <title>Genomic investigation of the strawberry pathogen Phytophthora fragariae indicates pathogenicity is determined by transcriptional variation in three key races.</title>
        <authorList>
            <person name="Adams T.M."/>
            <person name="Armitage A.D."/>
            <person name="Sobczyk M.K."/>
            <person name="Bates H.J."/>
            <person name="Dunwell J.M."/>
            <person name="Nellist C.F."/>
            <person name="Harrison R.J."/>
        </authorList>
    </citation>
    <scope>NUCLEOTIDE SEQUENCE [LARGE SCALE GENOMIC DNA]</scope>
    <source>
        <strain evidence="2 3">NOV-77</strain>
    </source>
</reference>
<name>A0A6G0Q3T3_9STRA</name>
<sequence length="119" mass="12492">MARVAKRPPVGPRDAPPLGGENNGEDGVGDGRSSDGSVHSGSPRKLPPNDAIESHQTRATTSANSVGTQTTNSMVARFLTEQDAQRLESDNSLRTPELGSHGEVLAPNRHDLSVDPSTL</sequence>
<comment type="caution">
    <text evidence="2">The sequence shown here is derived from an EMBL/GenBank/DDBJ whole genome shotgun (WGS) entry which is preliminary data.</text>
</comment>
<gene>
    <name evidence="2" type="ORF">PF008_g31081</name>
</gene>
<protein>
    <submittedName>
        <fullName evidence="2">Uncharacterized protein</fullName>
    </submittedName>
</protein>
<feature type="compositionally biased region" description="Polar residues" evidence="1">
    <location>
        <begin position="57"/>
        <end position="74"/>
    </location>
</feature>
<dbReference type="EMBL" id="QXFY01006492">
    <property type="protein sequence ID" value="KAE9268606.1"/>
    <property type="molecule type" value="Genomic_DNA"/>
</dbReference>
<dbReference type="AlphaFoldDB" id="A0A6G0Q3T3"/>
<organism evidence="2 3">
    <name type="scientific">Phytophthora fragariae</name>
    <dbReference type="NCBI Taxonomy" id="53985"/>
    <lineage>
        <taxon>Eukaryota</taxon>
        <taxon>Sar</taxon>
        <taxon>Stramenopiles</taxon>
        <taxon>Oomycota</taxon>
        <taxon>Peronosporomycetes</taxon>
        <taxon>Peronosporales</taxon>
        <taxon>Peronosporaceae</taxon>
        <taxon>Phytophthora</taxon>
    </lineage>
</organism>
<evidence type="ECO:0000313" key="2">
    <source>
        <dbReference type="EMBL" id="KAE9268606.1"/>
    </source>
</evidence>